<evidence type="ECO:0008006" key="4">
    <source>
        <dbReference type="Google" id="ProtNLM"/>
    </source>
</evidence>
<evidence type="ECO:0000256" key="1">
    <source>
        <dbReference type="SAM" id="Phobius"/>
    </source>
</evidence>
<feature type="transmembrane region" description="Helical" evidence="1">
    <location>
        <begin position="26"/>
        <end position="50"/>
    </location>
</feature>
<organism evidence="2 3">
    <name type="scientific">Candidatus Avoscillospira stercoripullorum</name>
    <dbReference type="NCBI Taxonomy" id="2840709"/>
    <lineage>
        <taxon>Bacteria</taxon>
        <taxon>Bacillati</taxon>
        <taxon>Bacillota</taxon>
        <taxon>Clostridia</taxon>
        <taxon>Eubacteriales</taxon>
        <taxon>Oscillospiraceae</taxon>
        <taxon>Oscillospiraceae incertae sedis</taxon>
        <taxon>Candidatus Avoscillospira</taxon>
    </lineage>
</organism>
<keyword evidence="1" id="KW-0472">Membrane</keyword>
<sequence length="205" mass="22912">MKDKLQPENPVIRFLTRVCDLLMLNLMLDFLCLTIVLMGSVVTSLYSVTLKMVYRESDSVVRPFLRGIRSNVVSSFPATILLFADVFLIALCHEGLHAEALLFSPFLLVELAAMAVLLTALLSYLFPLIARFENSFSKHLNHAVRLALANLPTTCLLTLVNLLPYLSVAYMPQGGYLLGFWLLMGVAGGAYVNSFYLRRVFDQIS</sequence>
<dbReference type="AlphaFoldDB" id="A0A9D1A6B9"/>
<feature type="transmembrane region" description="Helical" evidence="1">
    <location>
        <begin position="147"/>
        <end position="166"/>
    </location>
</feature>
<accession>A0A9D1A6B9</accession>
<comment type="caution">
    <text evidence="2">The sequence shown here is derived from an EMBL/GenBank/DDBJ whole genome shotgun (WGS) entry which is preliminary data.</text>
</comment>
<feature type="transmembrane region" description="Helical" evidence="1">
    <location>
        <begin position="178"/>
        <end position="197"/>
    </location>
</feature>
<reference evidence="2" key="2">
    <citation type="journal article" date="2021" name="PeerJ">
        <title>Extensive microbial diversity within the chicken gut microbiome revealed by metagenomics and culture.</title>
        <authorList>
            <person name="Gilroy R."/>
            <person name="Ravi A."/>
            <person name="Getino M."/>
            <person name="Pursley I."/>
            <person name="Horton D.L."/>
            <person name="Alikhan N.F."/>
            <person name="Baker D."/>
            <person name="Gharbi K."/>
            <person name="Hall N."/>
            <person name="Watson M."/>
            <person name="Adriaenssens E.M."/>
            <person name="Foster-Nyarko E."/>
            <person name="Jarju S."/>
            <person name="Secka A."/>
            <person name="Antonio M."/>
            <person name="Oren A."/>
            <person name="Chaudhuri R.R."/>
            <person name="La Ragione R."/>
            <person name="Hildebrand F."/>
            <person name="Pallen M.J."/>
        </authorList>
    </citation>
    <scope>NUCLEOTIDE SEQUENCE</scope>
    <source>
        <strain evidence="2">ChiHjej9B8-7071</strain>
    </source>
</reference>
<evidence type="ECO:0000313" key="2">
    <source>
        <dbReference type="EMBL" id="HIR09091.1"/>
    </source>
</evidence>
<feature type="transmembrane region" description="Helical" evidence="1">
    <location>
        <begin position="71"/>
        <end position="91"/>
    </location>
</feature>
<evidence type="ECO:0000313" key="3">
    <source>
        <dbReference type="Proteomes" id="UP000824258"/>
    </source>
</evidence>
<reference evidence="2" key="1">
    <citation type="submission" date="2020-10" db="EMBL/GenBank/DDBJ databases">
        <authorList>
            <person name="Gilroy R."/>
        </authorList>
    </citation>
    <scope>NUCLEOTIDE SEQUENCE</scope>
    <source>
        <strain evidence="2">ChiHjej9B8-7071</strain>
    </source>
</reference>
<keyword evidence="1" id="KW-1133">Transmembrane helix</keyword>
<protein>
    <recommendedName>
        <fullName evidence="4">DUF624 domain-containing protein</fullName>
    </recommendedName>
</protein>
<dbReference type="Proteomes" id="UP000824258">
    <property type="component" value="Unassembled WGS sequence"/>
</dbReference>
<name>A0A9D1A6B9_9FIRM</name>
<proteinExistence type="predicted"/>
<gene>
    <name evidence="2" type="ORF">IAA70_01660</name>
</gene>
<feature type="transmembrane region" description="Helical" evidence="1">
    <location>
        <begin position="103"/>
        <end position="126"/>
    </location>
</feature>
<keyword evidence="1" id="KW-0812">Transmembrane</keyword>
<dbReference type="EMBL" id="DVGD01000048">
    <property type="protein sequence ID" value="HIR09091.1"/>
    <property type="molecule type" value="Genomic_DNA"/>
</dbReference>